<keyword evidence="3" id="KW-1185">Reference proteome</keyword>
<gene>
    <name evidence="2" type="ORF">SVUK_LOCUS1526</name>
</gene>
<reference evidence="2 3" key="1">
    <citation type="submission" date="2018-11" db="EMBL/GenBank/DDBJ databases">
        <authorList>
            <consortium name="Pathogen Informatics"/>
        </authorList>
    </citation>
    <scope>NUCLEOTIDE SEQUENCE [LARGE SCALE GENOMIC DNA]</scope>
</reference>
<dbReference type="EMBL" id="UYYB01003043">
    <property type="protein sequence ID" value="VDM66528.1"/>
    <property type="molecule type" value="Genomic_DNA"/>
</dbReference>
<proteinExistence type="predicted"/>
<feature type="compositionally biased region" description="Basic and acidic residues" evidence="1">
    <location>
        <begin position="205"/>
        <end position="217"/>
    </location>
</feature>
<feature type="compositionally biased region" description="Basic and acidic residues" evidence="1">
    <location>
        <begin position="177"/>
        <end position="189"/>
    </location>
</feature>
<evidence type="ECO:0000313" key="2">
    <source>
        <dbReference type="EMBL" id="VDM66528.1"/>
    </source>
</evidence>
<evidence type="ECO:0000256" key="1">
    <source>
        <dbReference type="SAM" id="MobiDB-lite"/>
    </source>
</evidence>
<feature type="compositionally biased region" description="Basic residues" evidence="1">
    <location>
        <begin position="114"/>
        <end position="126"/>
    </location>
</feature>
<organism evidence="2 3">
    <name type="scientific">Strongylus vulgaris</name>
    <name type="common">Blood worm</name>
    <dbReference type="NCBI Taxonomy" id="40348"/>
    <lineage>
        <taxon>Eukaryota</taxon>
        <taxon>Metazoa</taxon>
        <taxon>Ecdysozoa</taxon>
        <taxon>Nematoda</taxon>
        <taxon>Chromadorea</taxon>
        <taxon>Rhabditida</taxon>
        <taxon>Rhabditina</taxon>
        <taxon>Rhabditomorpha</taxon>
        <taxon>Strongyloidea</taxon>
        <taxon>Strongylidae</taxon>
        <taxon>Strongylus</taxon>
    </lineage>
</organism>
<protein>
    <submittedName>
        <fullName evidence="2">Uncharacterized protein</fullName>
    </submittedName>
</protein>
<dbReference type="AlphaFoldDB" id="A0A3P7KDB0"/>
<feature type="region of interest" description="Disordered" evidence="1">
    <location>
        <begin position="38"/>
        <end position="236"/>
    </location>
</feature>
<sequence>MNKPQKASTLVPAKIPDVEEQYTEYEVVDAPMKPAVAEVDKDGKRRRRRTRIYDTLADTDRPSSETTGYSSTKTYETVDDTTTKKKDGDTVQKKSKPIEEKSTADQAKADAKPVVKKGNQKPLKKSSNKEIMAEKSSAGSSTPVIKKGPKTVVDQKLLADQNDVKPEITQNPGEDVDDRKPELTQKLEQDDQISPERMLQKLQKPRNETKQEADEPPKAVAGNDACRKLSVKVAHN</sequence>
<accession>A0A3P7KDB0</accession>
<feature type="compositionally biased region" description="Basic and acidic residues" evidence="1">
    <location>
        <begin position="81"/>
        <end position="113"/>
    </location>
</feature>
<name>A0A3P7KDB0_STRVU</name>
<dbReference type="Proteomes" id="UP000270094">
    <property type="component" value="Unassembled WGS sequence"/>
</dbReference>
<evidence type="ECO:0000313" key="3">
    <source>
        <dbReference type="Proteomes" id="UP000270094"/>
    </source>
</evidence>